<gene>
    <name evidence="4" type="ORF">R1flu_027246</name>
</gene>
<protein>
    <recommendedName>
        <fullName evidence="6">DUF4005 domain-containing protein</fullName>
    </recommendedName>
</protein>
<dbReference type="EMBL" id="JBHFFA010000008">
    <property type="protein sequence ID" value="KAL2608673.1"/>
    <property type="molecule type" value="Genomic_DNA"/>
</dbReference>
<dbReference type="Proteomes" id="UP001605036">
    <property type="component" value="Unassembled WGS sequence"/>
</dbReference>
<evidence type="ECO:0008006" key="6">
    <source>
        <dbReference type="Google" id="ProtNLM"/>
    </source>
</evidence>
<evidence type="ECO:0000256" key="1">
    <source>
        <dbReference type="ARBA" id="ARBA00022860"/>
    </source>
</evidence>
<feature type="compositionally biased region" description="Basic and acidic residues" evidence="3">
    <location>
        <begin position="237"/>
        <end position="264"/>
    </location>
</feature>
<feature type="compositionally biased region" description="Low complexity" evidence="3">
    <location>
        <begin position="63"/>
        <end position="75"/>
    </location>
</feature>
<organism evidence="4 5">
    <name type="scientific">Riccia fluitans</name>
    <dbReference type="NCBI Taxonomy" id="41844"/>
    <lineage>
        <taxon>Eukaryota</taxon>
        <taxon>Viridiplantae</taxon>
        <taxon>Streptophyta</taxon>
        <taxon>Embryophyta</taxon>
        <taxon>Marchantiophyta</taxon>
        <taxon>Marchantiopsida</taxon>
        <taxon>Marchantiidae</taxon>
        <taxon>Marchantiales</taxon>
        <taxon>Ricciaceae</taxon>
        <taxon>Riccia</taxon>
    </lineage>
</organism>
<keyword evidence="5" id="KW-1185">Reference proteome</keyword>
<feature type="region of interest" description="Disordered" evidence="3">
    <location>
        <begin position="215"/>
        <end position="275"/>
    </location>
</feature>
<evidence type="ECO:0000313" key="5">
    <source>
        <dbReference type="Proteomes" id="UP001605036"/>
    </source>
</evidence>
<proteinExistence type="inferred from homology"/>
<dbReference type="InterPro" id="IPR000048">
    <property type="entry name" value="IQ_motif_EF-hand-BS"/>
</dbReference>
<evidence type="ECO:0000256" key="2">
    <source>
        <dbReference type="ARBA" id="ARBA00024341"/>
    </source>
</evidence>
<dbReference type="PANTHER" id="PTHR32295">
    <property type="entry name" value="IQ-DOMAIN 5-RELATED"/>
    <property type="match status" value="1"/>
</dbReference>
<dbReference type="GO" id="GO:0005516">
    <property type="term" value="F:calmodulin binding"/>
    <property type="evidence" value="ECO:0007669"/>
    <property type="project" value="UniProtKB-KW"/>
</dbReference>
<name>A0ABD1XIZ1_9MARC</name>
<dbReference type="CDD" id="cd23767">
    <property type="entry name" value="IQCD"/>
    <property type="match status" value="1"/>
</dbReference>
<dbReference type="PANTHER" id="PTHR32295:SF6">
    <property type="entry name" value="PROTEIN IQ-DOMAIN 18"/>
    <property type="match status" value="1"/>
</dbReference>
<dbReference type="Gene3D" id="1.20.5.190">
    <property type="match status" value="1"/>
</dbReference>
<reference evidence="4 5" key="1">
    <citation type="submission" date="2024-09" db="EMBL/GenBank/DDBJ databases">
        <title>Chromosome-scale assembly of Riccia fluitans.</title>
        <authorList>
            <person name="Paukszto L."/>
            <person name="Sawicki J."/>
            <person name="Karawczyk K."/>
            <person name="Piernik-Szablinska J."/>
            <person name="Szczecinska M."/>
            <person name="Mazdziarz M."/>
        </authorList>
    </citation>
    <scope>NUCLEOTIDE SEQUENCE [LARGE SCALE GENOMIC DNA]</scope>
    <source>
        <strain evidence="4">Rf_01</strain>
        <tissue evidence="4">Aerial parts of the thallus</tissue>
    </source>
</reference>
<dbReference type="SMART" id="SM00015">
    <property type="entry name" value="IQ"/>
    <property type="match status" value="2"/>
</dbReference>
<comment type="similarity">
    <text evidence="2">Belongs to the IQD family.</text>
</comment>
<evidence type="ECO:0000256" key="3">
    <source>
        <dbReference type="SAM" id="MobiDB-lite"/>
    </source>
</evidence>
<comment type="caution">
    <text evidence="4">The sequence shown here is derived from an EMBL/GenBank/DDBJ whole genome shotgun (WGS) entry which is preliminary data.</text>
</comment>
<dbReference type="PROSITE" id="PS50096">
    <property type="entry name" value="IQ"/>
    <property type="match status" value="2"/>
</dbReference>
<accession>A0ABD1XIZ1</accession>
<keyword evidence="1" id="KW-0112">Calmodulin-binding</keyword>
<dbReference type="Pfam" id="PF00612">
    <property type="entry name" value="IQ"/>
    <property type="match status" value="2"/>
</dbReference>
<feature type="region of interest" description="Disordered" evidence="3">
    <location>
        <begin position="21"/>
        <end position="78"/>
    </location>
</feature>
<feature type="compositionally biased region" description="Basic and acidic residues" evidence="3">
    <location>
        <begin position="40"/>
        <end position="51"/>
    </location>
</feature>
<sequence length="380" mass="41568">MGKPSSWLKSIRKAIQNHVNEDVDYVRFQHLPHNNKSKTRRGDKSQSRHDQGTPAAGRAVGESSRSTTSESSATTKEFFPLAETGTYSPSYYSLGTPRKKSPAGPLTPASDLVIGPFLPTSGTTTPKSPLKNKATTVMVADVGTIIRNTGGAAGVRRMLEEWAAVTIQTAYRGFLARQALASLKGLVRLQAVVRGHLVRRRMQTILKIQSRMMALGSHRNRRPPAAVNSKSNVPGKVDGKPRKPKPQSDRSDYNSRSEDWEHIPRNKQLAKLPADGVENTELNRLLEETAAKERALAYAEELAAQAKDKQDASSKRERALAYALLLTLTKDGSHLDADDYAEIETPKALGSATALGHCKHAAATVTSNAHFFLASLRFRR</sequence>
<evidence type="ECO:0000313" key="4">
    <source>
        <dbReference type="EMBL" id="KAL2608673.1"/>
    </source>
</evidence>
<dbReference type="AlphaFoldDB" id="A0ABD1XIZ1"/>